<keyword evidence="3" id="KW-1185">Reference proteome</keyword>
<keyword evidence="1" id="KW-0812">Transmembrane</keyword>
<evidence type="ECO:0000313" key="3">
    <source>
        <dbReference type="Proteomes" id="UP000659047"/>
    </source>
</evidence>
<accession>A0A8K0XYQ4</accession>
<keyword evidence="1" id="KW-0472">Membrane</keyword>
<keyword evidence="1" id="KW-1133">Transmembrane helix</keyword>
<reference evidence="2" key="1">
    <citation type="submission" date="2021-01" db="EMBL/GenBank/DDBJ databases">
        <title>Intestinitalea alba gen. nov., sp. nov., a novel genus of the family Enterobacteriaceae, isolated from the gut of the plastic-eating mealworm Tenebrio molitor L.</title>
        <authorList>
            <person name="Yang Y."/>
        </authorList>
    </citation>
    <scope>NUCLEOTIDE SEQUENCE</scope>
    <source>
        <strain evidence="2">BIT-L3</strain>
    </source>
</reference>
<feature type="transmembrane region" description="Helical" evidence="1">
    <location>
        <begin position="30"/>
        <end position="51"/>
    </location>
</feature>
<dbReference type="AlphaFoldDB" id="A0A8K0XYQ4"/>
<proteinExistence type="predicted"/>
<gene>
    <name evidence="2" type="ORF">JJB97_05525</name>
</gene>
<dbReference type="EMBL" id="JAEPBH010000010">
    <property type="protein sequence ID" value="MBK4714799.1"/>
    <property type="molecule type" value="Genomic_DNA"/>
</dbReference>
<evidence type="ECO:0000256" key="1">
    <source>
        <dbReference type="SAM" id="Phobius"/>
    </source>
</evidence>
<comment type="caution">
    <text evidence="2">The sequence shown here is derived from an EMBL/GenBank/DDBJ whole genome shotgun (WGS) entry which is preliminary data.</text>
</comment>
<organism evidence="2 3">
    <name type="scientific">Tenebrionibacter intestinalis</name>
    <dbReference type="NCBI Taxonomy" id="2799638"/>
    <lineage>
        <taxon>Bacteria</taxon>
        <taxon>Pseudomonadati</taxon>
        <taxon>Pseudomonadota</taxon>
        <taxon>Gammaproteobacteria</taxon>
        <taxon>Enterobacterales</taxon>
        <taxon>Enterobacteriaceae</taxon>
        <taxon>Tenebrionibacter/Tenebrionicola group</taxon>
        <taxon>Tenebrionibacter</taxon>
    </lineage>
</organism>
<dbReference type="Proteomes" id="UP000659047">
    <property type="component" value="Unassembled WGS sequence"/>
</dbReference>
<dbReference type="RefSeq" id="WP_238713029.1">
    <property type="nucleotide sequence ID" value="NZ_JAEPBH010000010.1"/>
</dbReference>
<sequence>MRYARGRFRPGLARCQRCLAPGLAGNNHAFNAPLALFLSVVGAVWLANWYLMSRA</sequence>
<name>A0A8K0XYQ4_9ENTR</name>
<protein>
    <submittedName>
        <fullName evidence="2">Uncharacterized protein</fullName>
    </submittedName>
</protein>
<evidence type="ECO:0000313" key="2">
    <source>
        <dbReference type="EMBL" id="MBK4714799.1"/>
    </source>
</evidence>